<gene>
    <name evidence="3" type="ORF">FCS05_20110</name>
    <name evidence="2" type="ORF">HNQ10_004357</name>
</gene>
<name>A0AAJ5F174_9DEIO</name>
<evidence type="ECO:0000313" key="3">
    <source>
        <dbReference type="EMBL" id="TLK20533.1"/>
    </source>
</evidence>
<dbReference type="Proteomes" id="UP000536909">
    <property type="component" value="Unassembled WGS sequence"/>
</dbReference>
<evidence type="ECO:0000256" key="1">
    <source>
        <dbReference type="SAM" id="Phobius"/>
    </source>
</evidence>
<dbReference type="EMBL" id="JACHFV010000029">
    <property type="protein sequence ID" value="MBB5297484.1"/>
    <property type="molecule type" value="Genomic_DNA"/>
</dbReference>
<accession>A0AAJ5F174</accession>
<keyword evidence="1" id="KW-0812">Transmembrane</keyword>
<dbReference type="AlphaFoldDB" id="A0AAJ5F174"/>
<keyword evidence="5" id="KW-1185">Reference proteome</keyword>
<dbReference type="EMBL" id="VBRC01000029">
    <property type="protein sequence ID" value="TLK20533.1"/>
    <property type="molecule type" value="Genomic_DNA"/>
</dbReference>
<dbReference type="Proteomes" id="UP000308000">
    <property type="component" value="Unassembled WGS sequence"/>
</dbReference>
<proteinExistence type="predicted"/>
<reference evidence="2 5" key="2">
    <citation type="submission" date="2020-08" db="EMBL/GenBank/DDBJ databases">
        <title>Genomic Encyclopedia of Type Strains, Phase IV (KMG-IV): sequencing the most valuable type-strain genomes for metagenomic binning, comparative biology and taxonomic classification.</title>
        <authorList>
            <person name="Goeker M."/>
        </authorList>
    </citation>
    <scope>NUCLEOTIDE SEQUENCE [LARGE SCALE GENOMIC DNA]</scope>
    <source>
        <strain evidence="2 5">DSM 105434</strain>
    </source>
</reference>
<evidence type="ECO:0000313" key="2">
    <source>
        <dbReference type="EMBL" id="MBB5297484.1"/>
    </source>
</evidence>
<evidence type="ECO:0000313" key="4">
    <source>
        <dbReference type="Proteomes" id="UP000308000"/>
    </source>
</evidence>
<sequence>MHTFTFRLLLALIGLVALIVVLLVTAHALDGNAQGEAAAWTRGGAVTLAVGGLFGLLRVLGQGKP</sequence>
<organism evidence="3 4">
    <name type="scientific">Deinococcus metallilatus</name>
    <dbReference type="NCBI Taxonomy" id="1211322"/>
    <lineage>
        <taxon>Bacteria</taxon>
        <taxon>Thermotogati</taxon>
        <taxon>Deinococcota</taxon>
        <taxon>Deinococci</taxon>
        <taxon>Deinococcales</taxon>
        <taxon>Deinococcaceae</taxon>
        <taxon>Deinococcus</taxon>
    </lineage>
</organism>
<comment type="caution">
    <text evidence="3">The sequence shown here is derived from an EMBL/GenBank/DDBJ whole genome shotgun (WGS) entry which is preliminary data.</text>
</comment>
<reference evidence="3 4" key="1">
    <citation type="submission" date="2019-04" db="EMBL/GenBank/DDBJ databases">
        <title>Deinococcus metalilatus MA1002 mutant No.5.</title>
        <authorList>
            <person name="Park W."/>
            <person name="Park C."/>
        </authorList>
    </citation>
    <scope>NUCLEOTIDE SEQUENCE [LARGE SCALE GENOMIC DNA]</scope>
    <source>
        <strain evidence="3 4">MA1002-m5</strain>
    </source>
</reference>
<dbReference type="RefSeq" id="WP_129120545.1">
    <property type="nucleotide sequence ID" value="NZ_JACHFV010000029.1"/>
</dbReference>
<feature type="transmembrane region" description="Helical" evidence="1">
    <location>
        <begin position="38"/>
        <end position="60"/>
    </location>
</feature>
<keyword evidence="1" id="KW-0472">Membrane</keyword>
<keyword evidence="1" id="KW-1133">Transmembrane helix</keyword>
<evidence type="ECO:0000313" key="5">
    <source>
        <dbReference type="Proteomes" id="UP000536909"/>
    </source>
</evidence>
<protein>
    <submittedName>
        <fullName evidence="2">Membrane protein</fullName>
    </submittedName>
</protein>